<dbReference type="PANTHER" id="PTHR12674:SF2">
    <property type="entry name" value="PREFOLDIN SUBUNIT 5"/>
    <property type="match status" value="1"/>
</dbReference>
<dbReference type="InterPro" id="IPR009053">
    <property type="entry name" value="Prefoldin"/>
</dbReference>
<dbReference type="EMBL" id="KQ965732">
    <property type="protein sequence ID" value="KXS21901.1"/>
    <property type="molecule type" value="Genomic_DNA"/>
</dbReference>
<name>A0A139AYT9_GONPJ</name>
<dbReference type="GO" id="GO:0016272">
    <property type="term" value="C:prefoldin complex"/>
    <property type="evidence" value="ECO:0007669"/>
    <property type="project" value="InterPro"/>
</dbReference>
<comment type="similarity">
    <text evidence="1">Belongs to the prefoldin subunit alpha family.</text>
</comment>
<sequence>MSKPSSANDTTSPPTIALASLDVNQLQNLKQSLEEELQQLTQSYAALRQAEVKFSENTTTLDSLTQGKNGSPLTVKFLIIRLAMLSAKPMLVPLTSSLYVPGEVTAVENVIVDVGTGYYVEKSVDDAKAYYSKKAQYVKGQLEKLAETLNSRQAALRGEQLLVGVIQYTRNYNIPINSQRTAIAEAMQSKLSKQSTVK</sequence>
<evidence type="ECO:0000256" key="2">
    <source>
        <dbReference type="SAM" id="Coils"/>
    </source>
</evidence>
<evidence type="ECO:0000313" key="4">
    <source>
        <dbReference type="Proteomes" id="UP000070544"/>
    </source>
</evidence>
<dbReference type="GO" id="GO:1990114">
    <property type="term" value="P:RNA polymerase II core complex assembly"/>
    <property type="evidence" value="ECO:0007669"/>
    <property type="project" value="TreeGrafter"/>
</dbReference>
<dbReference type="STRING" id="1344416.A0A139AYT9"/>
<dbReference type="Proteomes" id="UP000070544">
    <property type="component" value="Unassembled WGS sequence"/>
</dbReference>
<feature type="coiled-coil region" evidence="2">
    <location>
        <begin position="16"/>
        <end position="50"/>
    </location>
</feature>
<evidence type="ECO:0000256" key="1">
    <source>
        <dbReference type="ARBA" id="ARBA00010048"/>
    </source>
</evidence>
<protein>
    <submittedName>
        <fullName evidence="3">Prefoldin alpha subunit</fullName>
    </submittedName>
</protein>
<dbReference type="SUPFAM" id="SSF46579">
    <property type="entry name" value="Prefoldin"/>
    <property type="match status" value="1"/>
</dbReference>
<dbReference type="InterPro" id="IPR011599">
    <property type="entry name" value="PFD_alpha_archaea"/>
</dbReference>
<dbReference type="PANTHER" id="PTHR12674">
    <property type="entry name" value="PREFOLDIN SUBUNIT 5"/>
    <property type="match status" value="1"/>
</dbReference>
<gene>
    <name evidence="3" type="ORF">M427DRAFT_107276</name>
</gene>
<dbReference type="GO" id="GO:0005737">
    <property type="term" value="C:cytoplasm"/>
    <property type="evidence" value="ECO:0007669"/>
    <property type="project" value="TreeGrafter"/>
</dbReference>
<dbReference type="Pfam" id="PF02996">
    <property type="entry name" value="Prefoldin"/>
    <property type="match status" value="1"/>
</dbReference>
<dbReference type="OrthoDB" id="10267474at2759"/>
<dbReference type="GO" id="GO:0006457">
    <property type="term" value="P:protein folding"/>
    <property type="evidence" value="ECO:0007669"/>
    <property type="project" value="InterPro"/>
</dbReference>
<accession>A0A139AYT9</accession>
<dbReference type="OMA" id="QAKFKAC"/>
<dbReference type="GO" id="GO:1990113">
    <property type="term" value="P:RNA polymerase I assembly"/>
    <property type="evidence" value="ECO:0007669"/>
    <property type="project" value="TreeGrafter"/>
</dbReference>
<dbReference type="InterPro" id="IPR004127">
    <property type="entry name" value="Prefoldin_subunit_alpha"/>
</dbReference>
<dbReference type="GO" id="GO:0051082">
    <property type="term" value="F:unfolded protein binding"/>
    <property type="evidence" value="ECO:0007669"/>
    <property type="project" value="InterPro"/>
</dbReference>
<dbReference type="GO" id="GO:1990115">
    <property type="term" value="P:RNA polymerase III assembly"/>
    <property type="evidence" value="ECO:0007669"/>
    <property type="project" value="TreeGrafter"/>
</dbReference>
<organism evidence="3 4">
    <name type="scientific">Gonapodya prolifera (strain JEL478)</name>
    <name type="common">Monoblepharis prolifera</name>
    <dbReference type="NCBI Taxonomy" id="1344416"/>
    <lineage>
        <taxon>Eukaryota</taxon>
        <taxon>Fungi</taxon>
        <taxon>Fungi incertae sedis</taxon>
        <taxon>Chytridiomycota</taxon>
        <taxon>Chytridiomycota incertae sedis</taxon>
        <taxon>Monoblepharidomycetes</taxon>
        <taxon>Monoblepharidales</taxon>
        <taxon>Gonapodyaceae</taxon>
        <taxon>Gonapodya</taxon>
    </lineage>
</organism>
<dbReference type="Gene3D" id="1.10.287.370">
    <property type="match status" value="1"/>
</dbReference>
<dbReference type="CDD" id="cd23157">
    <property type="entry name" value="Prefoldin_5"/>
    <property type="match status" value="1"/>
</dbReference>
<keyword evidence="4" id="KW-1185">Reference proteome</keyword>
<proteinExistence type="inferred from homology"/>
<dbReference type="NCBIfam" id="TIGR00293">
    <property type="entry name" value="prefoldin subunit alpha"/>
    <property type="match status" value="1"/>
</dbReference>
<keyword evidence="2" id="KW-0175">Coiled coil</keyword>
<reference evidence="3 4" key="1">
    <citation type="journal article" date="2015" name="Genome Biol. Evol.">
        <title>Phylogenomic analyses indicate that early fungi evolved digesting cell walls of algal ancestors of land plants.</title>
        <authorList>
            <person name="Chang Y."/>
            <person name="Wang S."/>
            <person name="Sekimoto S."/>
            <person name="Aerts A.L."/>
            <person name="Choi C."/>
            <person name="Clum A."/>
            <person name="LaButti K.M."/>
            <person name="Lindquist E.A."/>
            <person name="Yee Ngan C."/>
            <person name="Ohm R.A."/>
            <person name="Salamov A.A."/>
            <person name="Grigoriev I.V."/>
            <person name="Spatafora J.W."/>
            <person name="Berbee M.L."/>
        </authorList>
    </citation>
    <scope>NUCLEOTIDE SEQUENCE [LARGE SCALE GENOMIC DNA]</scope>
    <source>
        <strain evidence="3 4">JEL478</strain>
    </source>
</reference>
<dbReference type="AlphaFoldDB" id="A0A139AYT9"/>
<evidence type="ECO:0000313" key="3">
    <source>
        <dbReference type="EMBL" id="KXS21901.1"/>
    </source>
</evidence>